<dbReference type="Proteomes" id="UP000054477">
    <property type="component" value="Unassembled WGS sequence"/>
</dbReference>
<dbReference type="Pfam" id="PF00069">
    <property type="entry name" value="Pkinase"/>
    <property type="match status" value="1"/>
</dbReference>
<dbReference type="PROSITE" id="PS50011">
    <property type="entry name" value="PROTEIN_KINASE_DOM"/>
    <property type="match status" value="1"/>
</dbReference>
<feature type="compositionally biased region" description="Basic and acidic residues" evidence="6">
    <location>
        <begin position="793"/>
        <end position="803"/>
    </location>
</feature>
<dbReference type="GO" id="GO:0005524">
    <property type="term" value="F:ATP binding"/>
    <property type="evidence" value="ECO:0007669"/>
    <property type="project" value="UniProtKB-KW"/>
</dbReference>
<feature type="region of interest" description="Disordered" evidence="6">
    <location>
        <begin position="772"/>
        <end position="854"/>
    </location>
</feature>
<feature type="region of interest" description="Disordered" evidence="6">
    <location>
        <begin position="942"/>
        <end position="1009"/>
    </location>
</feature>
<feature type="compositionally biased region" description="Polar residues" evidence="6">
    <location>
        <begin position="818"/>
        <end position="827"/>
    </location>
</feature>
<evidence type="ECO:0000259" key="7">
    <source>
        <dbReference type="PROSITE" id="PS50011"/>
    </source>
</evidence>
<organism evidence="8 9">
    <name type="scientific">Laccaria amethystina LaAM-08-1</name>
    <dbReference type="NCBI Taxonomy" id="1095629"/>
    <lineage>
        <taxon>Eukaryota</taxon>
        <taxon>Fungi</taxon>
        <taxon>Dikarya</taxon>
        <taxon>Basidiomycota</taxon>
        <taxon>Agaricomycotina</taxon>
        <taxon>Agaricomycetes</taxon>
        <taxon>Agaricomycetidae</taxon>
        <taxon>Agaricales</taxon>
        <taxon>Agaricineae</taxon>
        <taxon>Hydnangiaceae</taxon>
        <taxon>Laccaria</taxon>
    </lineage>
</organism>
<gene>
    <name evidence="8" type="ORF">K443DRAFT_431644</name>
</gene>
<keyword evidence="2" id="KW-0808">Transferase</keyword>
<proteinExistence type="predicted"/>
<protein>
    <recommendedName>
        <fullName evidence="7">Protein kinase domain-containing protein</fullName>
    </recommendedName>
</protein>
<dbReference type="STRING" id="1095629.A0A0C9XGU1"/>
<feature type="compositionally biased region" description="Basic and acidic residues" evidence="6">
    <location>
        <begin position="828"/>
        <end position="841"/>
    </location>
</feature>
<keyword evidence="5" id="KW-0067">ATP-binding</keyword>
<dbReference type="SUPFAM" id="SSF56112">
    <property type="entry name" value="Protein kinase-like (PK-like)"/>
    <property type="match status" value="1"/>
</dbReference>
<feature type="compositionally biased region" description="Polar residues" evidence="6">
    <location>
        <begin position="950"/>
        <end position="960"/>
    </location>
</feature>
<feature type="domain" description="Protein kinase" evidence="7">
    <location>
        <begin position="215"/>
        <end position="500"/>
    </location>
</feature>
<reference evidence="8 9" key="1">
    <citation type="submission" date="2014-04" db="EMBL/GenBank/DDBJ databases">
        <authorList>
            <consortium name="DOE Joint Genome Institute"/>
            <person name="Kuo A."/>
            <person name="Kohler A."/>
            <person name="Nagy L.G."/>
            <person name="Floudas D."/>
            <person name="Copeland A."/>
            <person name="Barry K.W."/>
            <person name="Cichocki N."/>
            <person name="Veneault-Fourrey C."/>
            <person name="LaButti K."/>
            <person name="Lindquist E.A."/>
            <person name="Lipzen A."/>
            <person name="Lundell T."/>
            <person name="Morin E."/>
            <person name="Murat C."/>
            <person name="Sun H."/>
            <person name="Tunlid A."/>
            <person name="Henrissat B."/>
            <person name="Grigoriev I.V."/>
            <person name="Hibbett D.S."/>
            <person name="Martin F."/>
            <person name="Nordberg H.P."/>
            <person name="Cantor M.N."/>
            <person name="Hua S.X."/>
        </authorList>
    </citation>
    <scope>NUCLEOTIDE SEQUENCE [LARGE SCALE GENOMIC DNA]</scope>
    <source>
        <strain evidence="8 9">LaAM-08-1</strain>
    </source>
</reference>
<accession>A0A0C9XGU1</accession>
<dbReference type="InterPro" id="IPR011009">
    <property type="entry name" value="Kinase-like_dom_sf"/>
</dbReference>
<reference evidence="9" key="2">
    <citation type="submission" date="2015-01" db="EMBL/GenBank/DDBJ databases">
        <title>Evolutionary Origins and Diversification of the Mycorrhizal Mutualists.</title>
        <authorList>
            <consortium name="DOE Joint Genome Institute"/>
            <consortium name="Mycorrhizal Genomics Consortium"/>
            <person name="Kohler A."/>
            <person name="Kuo A."/>
            <person name="Nagy L.G."/>
            <person name="Floudas D."/>
            <person name="Copeland A."/>
            <person name="Barry K.W."/>
            <person name="Cichocki N."/>
            <person name="Veneault-Fourrey C."/>
            <person name="LaButti K."/>
            <person name="Lindquist E.A."/>
            <person name="Lipzen A."/>
            <person name="Lundell T."/>
            <person name="Morin E."/>
            <person name="Murat C."/>
            <person name="Riley R."/>
            <person name="Ohm R."/>
            <person name="Sun H."/>
            <person name="Tunlid A."/>
            <person name="Henrissat B."/>
            <person name="Grigoriev I.V."/>
            <person name="Hibbett D.S."/>
            <person name="Martin F."/>
        </authorList>
    </citation>
    <scope>NUCLEOTIDE SEQUENCE [LARGE SCALE GENOMIC DNA]</scope>
    <source>
        <strain evidence="9">LaAM-08-1</strain>
    </source>
</reference>
<evidence type="ECO:0000256" key="1">
    <source>
        <dbReference type="ARBA" id="ARBA00022527"/>
    </source>
</evidence>
<evidence type="ECO:0000256" key="3">
    <source>
        <dbReference type="ARBA" id="ARBA00022741"/>
    </source>
</evidence>
<evidence type="ECO:0000256" key="6">
    <source>
        <dbReference type="SAM" id="MobiDB-lite"/>
    </source>
</evidence>
<evidence type="ECO:0000256" key="4">
    <source>
        <dbReference type="ARBA" id="ARBA00022777"/>
    </source>
</evidence>
<dbReference type="AlphaFoldDB" id="A0A0C9XGU1"/>
<keyword evidence="3" id="KW-0547">Nucleotide-binding</keyword>
<dbReference type="PROSITE" id="PS00109">
    <property type="entry name" value="PROTEIN_KINASE_TYR"/>
    <property type="match status" value="1"/>
</dbReference>
<dbReference type="Gene3D" id="1.10.510.10">
    <property type="entry name" value="Transferase(Phosphotransferase) domain 1"/>
    <property type="match status" value="1"/>
</dbReference>
<dbReference type="InterPro" id="IPR008266">
    <property type="entry name" value="Tyr_kinase_AS"/>
</dbReference>
<name>A0A0C9XGU1_9AGAR</name>
<dbReference type="OrthoDB" id="347657at2759"/>
<dbReference type="EMBL" id="KN838572">
    <property type="protein sequence ID" value="KIK04166.1"/>
    <property type="molecule type" value="Genomic_DNA"/>
</dbReference>
<keyword evidence="9" id="KW-1185">Reference proteome</keyword>
<evidence type="ECO:0000256" key="5">
    <source>
        <dbReference type="ARBA" id="ARBA00022840"/>
    </source>
</evidence>
<evidence type="ECO:0000313" key="8">
    <source>
        <dbReference type="EMBL" id="KIK04166.1"/>
    </source>
</evidence>
<evidence type="ECO:0000313" key="9">
    <source>
        <dbReference type="Proteomes" id="UP000054477"/>
    </source>
</evidence>
<dbReference type="HOGENOM" id="CLU_290856_0_0_1"/>
<feature type="compositionally biased region" description="Polar residues" evidence="6">
    <location>
        <begin position="842"/>
        <end position="854"/>
    </location>
</feature>
<dbReference type="InterPro" id="IPR000719">
    <property type="entry name" value="Prot_kinase_dom"/>
</dbReference>
<dbReference type="GO" id="GO:0004674">
    <property type="term" value="F:protein serine/threonine kinase activity"/>
    <property type="evidence" value="ECO:0007669"/>
    <property type="project" value="UniProtKB-KW"/>
</dbReference>
<evidence type="ECO:0000256" key="2">
    <source>
        <dbReference type="ARBA" id="ARBA00022679"/>
    </source>
</evidence>
<dbReference type="PANTHER" id="PTHR24351">
    <property type="entry name" value="RIBOSOMAL PROTEIN S6 KINASE"/>
    <property type="match status" value="1"/>
</dbReference>
<feature type="compositionally biased region" description="Low complexity" evidence="6">
    <location>
        <begin position="961"/>
        <end position="990"/>
    </location>
</feature>
<keyword evidence="1" id="KW-0723">Serine/threonine-protein kinase</keyword>
<keyword evidence="4" id="KW-0418">Kinase</keyword>
<dbReference type="Gene3D" id="3.30.200.20">
    <property type="entry name" value="Phosphorylase Kinase, domain 1"/>
    <property type="match status" value="1"/>
</dbReference>
<sequence>MTPSRCSFVTTQLLLHRHLTACSDHQKKKPIIRSILLPSYAYFLKIKRGARAILDQTNTYCWLLVLLLFPHSPAHSPLLPSIATPSISSCPPVTSRRTPGTTIWSPSDQSTTLALLTPPYLFSSPRKGYAMVVQAPRLEVQDLGSEPFSNTFSGLFGGLSFDQHSLDLDRATCETNCNTHKYTNLSGWDDDDIEEIMMMMPKKFPSTLSTIPEDLEPTSAITHSPALSDFESLQPPQITLKSITTTHCRNRSTGKLFTLKSKRVDSQAVSRWPEQLFLECMRDFPSTQVQTAFIPYLHAVFQEGEQMYLVLDPEPTLTLRGLVSRHDGFLAAEIVLFYASEIAMAISTLHSAGVMHRDLSPSNVMIDGEGHILLTCFECAEFLGPSRSFLSGNRSMAESESKDYHAPEILLGWAHDSAVDCWGFGMLLYFMFLGTHPFRSGDAVEADDHQLLKDKILQGSIPSEMLCTVEFRARDLILKCLERNPVGRPDIERIKEHPYFSRTSWEVVAAKCSEVPIVPQPICGRTINETSTLKRAASLTPLTPFRSTMLDSNPPLVDWKTRTIIPQLPEIFQSSISILPVQENGSFSPVSPVDGQASCVEDAGLDEEEGTEANSTERRARFWDAFDRELEGSLDASRNADRESVISVNVISGPTKLRRQKSLIYPQQLLASLSTTSFQIQNKLRNRRMTKSKTKSTSALRRQDLQEFDLPVGIEQIGSGIGFTYNLPVVTVSSKASICTSVPRTCYGRALQQLGLGIGLGFDSGNRSIKRHGYAKGTGKIRVREGGQLQEETGSREKPEDLSSRQQQDSSFEEKQQDLSTGKQQNLDSREHHNSKSRQQDSKLGQQQDSKSNSTRRFLKEMYRCPSWILSTPFGVPSPLALTVANSGNEAADVGLNGNLDLASEVLLDIVAPTPAEGASAYSILTWDSTLDGDSNLDATSGVNLDAASPGSNSDATSLRPSSDAASPGSSSNVASPGSSSDPTSPASLSQNSDDDTGPFTPTTIACTEEANVPKSVELAVDGDGHMDVVDVESTLRLVTSSGLRLFFLGA</sequence>